<evidence type="ECO:0000313" key="3">
    <source>
        <dbReference type="Proteomes" id="UP000002700"/>
    </source>
</evidence>
<evidence type="ECO:0000256" key="1">
    <source>
        <dbReference type="SAM" id="Phobius"/>
    </source>
</evidence>
<keyword evidence="1" id="KW-0812">Transmembrane</keyword>
<name>Q3JFF8_BURP1</name>
<feature type="transmembrane region" description="Helical" evidence="1">
    <location>
        <begin position="96"/>
        <end position="114"/>
    </location>
</feature>
<dbReference type="EnsemblBacteria" id="ABA51892">
    <property type="protein sequence ID" value="ABA51892"/>
    <property type="gene ID" value="BURPS1710b_A2545"/>
</dbReference>
<feature type="transmembrane region" description="Helical" evidence="1">
    <location>
        <begin position="213"/>
        <end position="228"/>
    </location>
</feature>
<feature type="transmembrane region" description="Helical" evidence="1">
    <location>
        <begin position="314"/>
        <end position="332"/>
    </location>
</feature>
<feature type="transmembrane region" description="Helical" evidence="1">
    <location>
        <begin position="378"/>
        <end position="396"/>
    </location>
</feature>
<feature type="transmembrane region" description="Helical" evidence="1">
    <location>
        <begin position="352"/>
        <end position="372"/>
    </location>
</feature>
<protein>
    <submittedName>
        <fullName evidence="2">Putative membrane protein</fullName>
    </submittedName>
</protein>
<feature type="transmembrane region" description="Helical" evidence="1">
    <location>
        <begin position="56"/>
        <end position="76"/>
    </location>
</feature>
<feature type="transmembrane region" description="Helical" evidence="1">
    <location>
        <begin position="187"/>
        <end position="206"/>
    </location>
</feature>
<accession>Q3JFF8</accession>
<dbReference type="EMBL" id="CP000125">
    <property type="protein sequence ID" value="ABA51892.1"/>
    <property type="molecule type" value="Genomic_DNA"/>
</dbReference>
<dbReference type="InterPro" id="IPR014550">
    <property type="entry name" value="UCP028704_OpgC"/>
</dbReference>
<reference evidence="2 3" key="1">
    <citation type="submission" date="2005-09" db="EMBL/GenBank/DDBJ databases">
        <authorList>
            <person name="Woods D.E."/>
            <person name="Nierman W.C."/>
        </authorList>
    </citation>
    <scope>NUCLEOTIDE SEQUENCE [LARGE SCALE GENOMIC DNA]</scope>
    <source>
        <strain evidence="2 3">1710b</strain>
    </source>
</reference>
<keyword evidence="1" id="KW-1133">Transmembrane helix</keyword>
<dbReference type="AlphaFoldDB" id="Q3JFF8"/>
<dbReference type="PANTHER" id="PTHR38592:SF3">
    <property type="entry name" value="BLL4819 PROTEIN"/>
    <property type="match status" value="1"/>
</dbReference>
<dbReference type="Proteomes" id="UP000002700">
    <property type="component" value="Chromosome II"/>
</dbReference>
<evidence type="ECO:0000313" key="2">
    <source>
        <dbReference type="EMBL" id="ABA51892.1"/>
    </source>
</evidence>
<dbReference type="HOGENOM" id="CLU_041000_0_0_4"/>
<dbReference type="Pfam" id="PF10129">
    <property type="entry name" value="OpgC_C"/>
    <property type="match status" value="1"/>
</dbReference>
<feature type="transmembrane region" description="Helical" evidence="1">
    <location>
        <begin position="248"/>
        <end position="269"/>
    </location>
</feature>
<keyword evidence="1" id="KW-0472">Membrane</keyword>
<feature type="transmembrane region" description="Helical" evidence="1">
    <location>
        <begin position="276"/>
        <end position="294"/>
    </location>
</feature>
<dbReference type="PIRSF" id="PIRSF028704">
    <property type="entry name" value="UPC028704"/>
    <property type="match status" value="1"/>
</dbReference>
<dbReference type="KEGG" id="bpm:BURPS1710b_A2545"/>
<organism evidence="2 3">
    <name type="scientific">Burkholderia pseudomallei (strain 1710b)</name>
    <dbReference type="NCBI Taxonomy" id="320372"/>
    <lineage>
        <taxon>Bacteria</taxon>
        <taxon>Pseudomonadati</taxon>
        <taxon>Pseudomonadota</taxon>
        <taxon>Betaproteobacteria</taxon>
        <taxon>Burkholderiales</taxon>
        <taxon>Burkholderiaceae</taxon>
        <taxon>Burkholderia</taxon>
        <taxon>pseudomallei group</taxon>
    </lineage>
</organism>
<sequence length="435" mass="48192">MAQCATIVVRIQSCSNAALRHAPFFRPHFCRTRLAPRPPRAARPRRRMNAAPAPRYVELDFFRGLVLLVIVVDHIGGSMLSRVTLHTYALCDAAEVFVFLGGFATAIAYNSLATRHTEAAARQRFIKRAFEIYRAFLLTAGLMLFITAALNAFAIDAPNMPTNDLDGLMHAPLAALRDILLLRRQPYLASVLPMYAFFALLVPLALPVARGRWWWLLVAVSAAIWLAARRIAGYLPTVDGVPWDFNPFAWQFLFVLGIVARCQPIYPVLAKRPVGWFALAAAIAVVAAGAYYRLRIEPFPTDPSIKQNLGALRLANFIAIAWLAAKLVHLGWMHRIARAMPWIGTIGRQGLLCFVAGTGISLLVDSLLYAATDGYLDLRLGLAADAAAIGLLYVVAKLYAPLVARASDFVRQSPLLQPLRPFRLPLRLPLRRPKR</sequence>
<feature type="transmembrane region" description="Helical" evidence="1">
    <location>
        <begin position="135"/>
        <end position="155"/>
    </location>
</feature>
<gene>
    <name evidence="2" type="primary">opgC</name>
    <name evidence="2" type="ordered locus">BURPS1710b_A2545</name>
</gene>
<proteinExistence type="predicted"/>
<dbReference type="PANTHER" id="PTHR38592">
    <property type="entry name" value="BLL4819 PROTEIN"/>
    <property type="match status" value="1"/>
</dbReference>